<evidence type="ECO:0000256" key="3">
    <source>
        <dbReference type="ARBA" id="ARBA00022448"/>
    </source>
</evidence>
<dbReference type="FunFam" id="1.10.3720.10:FF:000002">
    <property type="entry name" value="D-methionine ABC transporter permease MetI"/>
    <property type="match status" value="1"/>
</dbReference>
<keyword evidence="4" id="KW-1003">Cell membrane</keyword>
<sequence length="218" mass="23500">MSNSVLITQVLLPNLISTLIMVIVSSLIATIIGFALAVVLVITNKKGLAPNAKVYRLLDFIVNIIRSFPFIILMVALMPFTRSIVGTTIGTSAAIVPLTFAMTPYVARLFENNLLEINPYTLDAAKSIGATHMQIIFKVMLVEAFPSMISSVTLAIISVLGYTAMAGTVGAGGLGAVAITYGYQNFDNTIMYSTVVLLIVFVQLVQWIGNLCYKKAKN</sequence>
<comment type="similarity">
    <text evidence="2">Belongs to the binding-protein-dependent transport system permease family. CysTW subfamily.</text>
</comment>
<dbReference type="InterPro" id="IPR051322">
    <property type="entry name" value="AA_ABC_Transporter_Permease"/>
</dbReference>
<dbReference type="AlphaFoldDB" id="A0A2N8PYK2"/>
<keyword evidence="6 8" id="KW-1133">Transmembrane helix</keyword>
<feature type="transmembrane region" description="Helical" evidence="8">
    <location>
        <begin position="189"/>
        <end position="213"/>
    </location>
</feature>
<keyword evidence="5 8" id="KW-0812">Transmembrane</keyword>
<dbReference type="PANTHER" id="PTHR30450:SF1">
    <property type="entry name" value="D-METHIONINE TRANSPORT SYSTEM PERMEASE PROTEIN METI-RELATED"/>
    <property type="match status" value="1"/>
</dbReference>
<feature type="transmembrane region" description="Helical" evidence="8">
    <location>
        <begin position="84"/>
        <end position="107"/>
    </location>
</feature>
<evidence type="ECO:0000256" key="8">
    <source>
        <dbReference type="RuleBase" id="RU363032"/>
    </source>
</evidence>
<evidence type="ECO:0000313" key="10">
    <source>
        <dbReference type="EMBL" id="MDT2403206.1"/>
    </source>
</evidence>
<evidence type="ECO:0000256" key="7">
    <source>
        <dbReference type="ARBA" id="ARBA00023136"/>
    </source>
</evidence>
<evidence type="ECO:0000313" key="11">
    <source>
        <dbReference type="Proteomes" id="UP001260773"/>
    </source>
</evidence>
<evidence type="ECO:0000256" key="5">
    <source>
        <dbReference type="ARBA" id="ARBA00022692"/>
    </source>
</evidence>
<evidence type="ECO:0000259" key="9">
    <source>
        <dbReference type="PROSITE" id="PS50928"/>
    </source>
</evidence>
<feature type="domain" description="ABC transmembrane type-1" evidence="9">
    <location>
        <begin position="15"/>
        <end position="209"/>
    </location>
</feature>
<dbReference type="SUPFAM" id="SSF161098">
    <property type="entry name" value="MetI-like"/>
    <property type="match status" value="1"/>
</dbReference>
<dbReference type="Pfam" id="PF00528">
    <property type="entry name" value="BPD_transp_1"/>
    <property type="match status" value="1"/>
</dbReference>
<evidence type="ECO:0000256" key="4">
    <source>
        <dbReference type="ARBA" id="ARBA00022475"/>
    </source>
</evidence>
<dbReference type="RefSeq" id="WP_048719148.1">
    <property type="nucleotide sequence ID" value="NZ_CAXOGR010000010.1"/>
</dbReference>
<keyword evidence="3 8" id="KW-0813">Transport</keyword>
<dbReference type="PANTHER" id="PTHR30450">
    <property type="entry name" value="ABC TRANSPORTER PERMEASE"/>
    <property type="match status" value="1"/>
</dbReference>
<dbReference type="EMBL" id="JARPWH010000043">
    <property type="protein sequence ID" value="MDT2403206.1"/>
    <property type="molecule type" value="Genomic_DNA"/>
</dbReference>
<evidence type="ECO:0000256" key="2">
    <source>
        <dbReference type="ARBA" id="ARBA00007069"/>
    </source>
</evidence>
<proteinExistence type="inferred from homology"/>
<keyword evidence="7 8" id="KW-0472">Membrane</keyword>
<comment type="subcellular location">
    <subcellularLocation>
        <location evidence="1 8">Cell membrane</location>
        <topology evidence="1 8">Multi-pass membrane protein</topology>
    </subcellularLocation>
</comment>
<dbReference type="InterPro" id="IPR035906">
    <property type="entry name" value="MetI-like_sf"/>
</dbReference>
<reference evidence="10" key="1">
    <citation type="submission" date="2023-03" db="EMBL/GenBank/DDBJ databases">
        <authorList>
            <person name="Shen W."/>
            <person name="Cai J."/>
        </authorList>
    </citation>
    <scope>NUCLEOTIDE SEQUENCE</scope>
    <source>
        <strain evidence="10">P33-2</strain>
    </source>
</reference>
<dbReference type="Proteomes" id="UP001260773">
    <property type="component" value="Unassembled WGS sequence"/>
</dbReference>
<name>A0A2N8PYK2_ENTAV</name>
<dbReference type="GO" id="GO:0005886">
    <property type="term" value="C:plasma membrane"/>
    <property type="evidence" value="ECO:0007669"/>
    <property type="project" value="UniProtKB-SubCell"/>
</dbReference>
<dbReference type="InterPro" id="IPR000515">
    <property type="entry name" value="MetI-like"/>
</dbReference>
<dbReference type="CDD" id="cd06261">
    <property type="entry name" value="TM_PBP2"/>
    <property type="match status" value="1"/>
</dbReference>
<feature type="transmembrane region" description="Helical" evidence="8">
    <location>
        <begin position="154"/>
        <end position="183"/>
    </location>
</feature>
<evidence type="ECO:0000256" key="1">
    <source>
        <dbReference type="ARBA" id="ARBA00004651"/>
    </source>
</evidence>
<gene>
    <name evidence="10" type="ORF">P7D43_12585</name>
</gene>
<feature type="transmembrane region" description="Helical" evidence="8">
    <location>
        <begin position="54"/>
        <end position="78"/>
    </location>
</feature>
<feature type="transmembrane region" description="Helical" evidence="8">
    <location>
        <begin position="20"/>
        <end position="42"/>
    </location>
</feature>
<comment type="caution">
    <text evidence="10">The sequence shown here is derived from an EMBL/GenBank/DDBJ whole genome shotgun (WGS) entry which is preliminary data.</text>
</comment>
<protein>
    <submittedName>
        <fullName evidence="10">ABC transporter permease</fullName>
    </submittedName>
</protein>
<accession>A0A2N8PYK2</accession>
<organism evidence="10 11">
    <name type="scientific">Enterococcus avium</name>
    <name type="common">Streptococcus avium</name>
    <dbReference type="NCBI Taxonomy" id="33945"/>
    <lineage>
        <taxon>Bacteria</taxon>
        <taxon>Bacillati</taxon>
        <taxon>Bacillota</taxon>
        <taxon>Bacilli</taxon>
        <taxon>Lactobacillales</taxon>
        <taxon>Enterococcaceae</taxon>
        <taxon>Enterococcus</taxon>
    </lineage>
</organism>
<dbReference type="GO" id="GO:0048473">
    <property type="term" value="P:D-methionine transmembrane transport"/>
    <property type="evidence" value="ECO:0007669"/>
    <property type="project" value="TreeGrafter"/>
</dbReference>
<evidence type="ECO:0000256" key="6">
    <source>
        <dbReference type="ARBA" id="ARBA00022989"/>
    </source>
</evidence>
<dbReference type="PROSITE" id="PS50928">
    <property type="entry name" value="ABC_TM1"/>
    <property type="match status" value="1"/>
</dbReference>
<dbReference type="Gene3D" id="1.10.3720.10">
    <property type="entry name" value="MetI-like"/>
    <property type="match status" value="1"/>
</dbReference>